<dbReference type="GO" id="GO:0003700">
    <property type="term" value="F:DNA-binding transcription factor activity"/>
    <property type="evidence" value="ECO:0007669"/>
    <property type="project" value="InterPro"/>
</dbReference>
<dbReference type="CDD" id="cd08411">
    <property type="entry name" value="PBP2_OxyR"/>
    <property type="match status" value="1"/>
</dbReference>
<comment type="similarity">
    <text evidence="1">Belongs to the LysR transcriptional regulatory family.</text>
</comment>
<dbReference type="InterPro" id="IPR000847">
    <property type="entry name" value="LysR_HTH_N"/>
</dbReference>
<dbReference type="Gene3D" id="1.10.10.10">
    <property type="entry name" value="Winged helix-like DNA-binding domain superfamily/Winged helix DNA-binding domain"/>
    <property type="match status" value="1"/>
</dbReference>
<dbReference type="Gene3D" id="3.40.190.10">
    <property type="entry name" value="Periplasmic binding protein-like II"/>
    <property type="match status" value="2"/>
</dbReference>
<dbReference type="SUPFAM" id="SSF46785">
    <property type="entry name" value="Winged helix' DNA-binding domain"/>
    <property type="match status" value="1"/>
</dbReference>
<evidence type="ECO:0000256" key="3">
    <source>
        <dbReference type="ARBA" id="ARBA00023125"/>
    </source>
</evidence>
<comment type="caution">
    <text evidence="7">The sequence shown here is derived from an EMBL/GenBank/DDBJ whole genome shotgun (WGS) entry which is preliminary data.</text>
</comment>
<dbReference type="SUPFAM" id="SSF53850">
    <property type="entry name" value="Periplasmic binding protein-like II"/>
    <property type="match status" value="1"/>
</dbReference>
<name>A0A5N0T6U3_9GAMM</name>
<organism evidence="7 8">
    <name type="scientific">Marinihelvus fidelis</name>
    <dbReference type="NCBI Taxonomy" id="2613842"/>
    <lineage>
        <taxon>Bacteria</taxon>
        <taxon>Pseudomonadati</taxon>
        <taxon>Pseudomonadota</taxon>
        <taxon>Gammaproteobacteria</taxon>
        <taxon>Chromatiales</taxon>
        <taxon>Wenzhouxiangellaceae</taxon>
        <taxon>Marinihelvus</taxon>
    </lineage>
</organism>
<dbReference type="PANTHER" id="PTHR30346">
    <property type="entry name" value="TRANSCRIPTIONAL DUAL REGULATOR HCAR-RELATED"/>
    <property type="match status" value="1"/>
</dbReference>
<evidence type="ECO:0000313" key="8">
    <source>
        <dbReference type="Proteomes" id="UP000325372"/>
    </source>
</evidence>
<accession>A0A5N0T6U3</accession>
<evidence type="ECO:0000313" key="7">
    <source>
        <dbReference type="EMBL" id="KAA9130194.1"/>
    </source>
</evidence>
<evidence type="ECO:0000256" key="1">
    <source>
        <dbReference type="ARBA" id="ARBA00009437"/>
    </source>
</evidence>
<keyword evidence="5" id="KW-0804">Transcription</keyword>
<sequence length="312" mass="34341">MAHVGTPTLKQLEYLDAVVRAGSFRQAALKLGVSQPTITAQIAALEDTLGVILLERSRTGTLPTSAGRELLPHIETIRGAVSSIRDHARFVGTGGSGIHRLGVPPTLGPYLLPEVLSTIHATDPTLRLYVREDSPRELENGLLSGRFDLVLTVMPTEISELVVDPLFGEPFRLCAPPDHPLVGQGPVPPGAIADERLLAIDERFRLFEQMQAIANHYGARLLRDYEGTSLDTVRQMIATGFGLAFLPSLYIRSEIEPRDDVTVLDMDDTAIDREVVLAWRPTAAHRSLYRRMAGQIRDICREQLSDYVHLAS</sequence>
<dbReference type="AlphaFoldDB" id="A0A5N0T6U3"/>
<evidence type="ECO:0000259" key="6">
    <source>
        <dbReference type="PROSITE" id="PS50931"/>
    </source>
</evidence>
<dbReference type="RefSeq" id="WP_150865030.1">
    <property type="nucleotide sequence ID" value="NZ_VYXP01000009.1"/>
</dbReference>
<evidence type="ECO:0000256" key="4">
    <source>
        <dbReference type="ARBA" id="ARBA00023159"/>
    </source>
</evidence>
<dbReference type="PRINTS" id="PR00039">
    <property type="entry name" value="HTHLYSR"/>
</dbReference>
<dbReference type="PROSITE" id="PS50931">
    <property type="entry name" value="HTH_LYSR"/>
    <property type="match status" value="1"/>
</dbReference>
<keyword evidence="2" id="KW-0805">Transcription regulation</keyword>
<keyword evidence="3" id="KW-0238">DNA-binding</keyword>
<dbReference type="EMBL" id="VYXP01000009">
    <property type="protein sequence ID" value="KAA9130194.1"/>
    <property type="molecule type" value="Genomic_DNA"/>
</dbReference>
<gene>
    <name evidence="7" type="ORF">F3N42_13585</name>
</gene>
<keyword evidence="4" id="KW-0010">Activator</keyword>
<dbReference type="GO" id="GO:0003677">
    <property type="term" value="F:DNA binding"/>
    <property type="evidence" value="ECO:0007669"/>
    <property type="project" value="UniProtKB-KW"/>
</dbReference>
<evidence type="ECO:0000256" key="2">
    <source>
        <dbReference type="ARBA" id="ARBA00023015"/>
    </source>
</evidence>
<dbReference type="FunFam" id="1.10.10.10:FF:000001">
    <property type="entry name" value="LysR family transcriptional regulator"/>
    <property type="match status" value="1"/>
</dbReference>
<protein>
    <submittedName>
        <fullName evidence="7">Hydrogen peroxide-inducible genes activator</fullName>
    </submittedName>
</protein>
<dbReference type="Pfam" id="PF03466">
    <property type="entry name" value="LysR_substrate"/>
    <property type="match status" value="1"/>
</dbReference>
<dbReference type="InterPro" id="IPR036388">
    <property type="entry name" value="WH-like_DNA-bd_sf"/>
</dbReference>
<dbReference type="InterPro" id="IPR036390">
    <property type="entry name" value="WH_DNA-bd_sf"/>
</dbReference>
<evidence type="ECO:0000256" key="5">
    <source>
        <dbReference type="ARBA" id="ARBA00023163"/>
    </source>
</evidence>
<reference evidence="7 8" key="1">
    <citation type="submission" date="2019-09" db="EMBL/GenBank/DDBJ databases">
        <title>Wenzhouxiangella sp. Genome sequencing and assembly.</title>
        <authorList>
            <person name="Zhang R."/>
        </authorList>
    </citation>
    <scope>NUCLEOTIDE SEQUENCE [LARGE SCALE GENOMIC DNA]</scope>
    <source>
        <strain evidence="7 8">W260</strain>
    </source>
</reference>
<keyword evidence="8" id="KW-1185">Reference proteome</keyword>
<dbReference type="GO" id="GO:0032993">
    <property type="term" value="C:protein-DNA complex"/>
    <property type="evidence" value="ECO:0007669"/>
    <property type="project" value="TreeGrafter"/>
</dbReference>
<feature type="domain" description="HTH lysR-type" evidence="6">
    <location>
        <begin position="7"/>
        <end position="64"/>
    </location>
</feature>
<dbReference type="Pfam" id="PF00126">
    <property type="entry name" value="HTH_1"/>
    <property type="match status" value="1"/>
</dbReference>
<dbReference type="PANTHER" id="PTHR30346:SF26">
    <property type="entry name" value="HYDROGEN PEROXIDE-INDUCIBLE GENES ACTIVATOR"/>
    <property type="match status" value="1"/>
</dbReference>
<dbReference type="InterPro" id="IPR005119">
    <property type="entry name" value="LysR_subst-bd"/>
</dbReference>
<proteinExistence type="inferred from homology"/>
<dbReference type="Proteomes" id="UP000325372">
    <property type="component" value="Unassembled WGS sequence"/>
</dbReference>